<organism evidence="1 2">
    <name type="scientific">Streptomyces aidingensis</name>
    <dbReference type="NCBI Taxonomy" id="910347"/>
    <lineage>
        <taxon>Bacteria</taxon>
        <taxon>Bacillati</taxon>
        <taxon>Actinomycetota</taxon>
        <taxon>Actinomycetes</taxon>
        <taxon>Kitasatosporales</taxon>
        <taxon>Streptomycetaceae</taxon>
        <taxon>Streptomyces</taxon>
    </lineage>
</organism>
<dbReference type="AlphaFoldDB" id="A0A1I1QJ90"/>
<dbReference type="PROSITE" id="PS51257">
    <property type="entry name" value="PROKAR_LIPOPROTEIN"/>
    <property type="match status" value="1"/>
</dbReference>
<evidence type="ECO:0000313" key="1">
    <source>
        <dbReference type="EMBL" id="SFD22067.1"/>
    </source>
</evidence>
<dbReference type="RefSeq" id="WP_139238378.1">
    <property type="nucleotide sequence ID" value="NZ_FOLM01000011.1"/>
</dbReference>
<dbReference type="Proteomes" id="UP000199207">
    <property type="component" value="Unassembled WGS sequence"/>
</dbReference>
<sequence length="99" mass="10416">MTKKLLSVAVATIAAAAVLTGCSSEAERSEVGDCLRNEGSMASPDLKQTDCTAADAEYKVVEKIEGDISDGACENVEGAHTQYYEEYGGKKFSLCLGDV</sequence>
<name>A0A1I1QJ90_9ACTN</name>
<protein>
    <recommendedName>
        <fullName evidence="3">Lipoprotein</fullName>
    </recommendedName>
</protein>
<evidence type="ECO:0008006" key="3">
    <source>
        <dbReference type="Google" id="ProtNLM"/>
    </source>
</evidence>
<gene>
    <name evidence="1" type="ORF">SAMN05421773_111134</name>
</gene>
<accession>A0A1I1QJ90</accession>
<reference evidence="1 2" key="1">
    <citation type="submission" date="2016-10" db="EMBL/GenBank/DDBJ databases">
        <authorList>
            <person name="de Groot N.N."/>
        </authorList>
    </citation>
    <scope>NUCLEOTIDE SEQUENCE [LARGE SCALE GENOMIC DNA]</scope>
    <source>
        <strain evidence="1 2">CGMCC 4.5739</strain>
    </source>
</reference>
<keyword evidence="2" id="KW-1185">Reference proteome</keyword>
<dbReference type="OrthoDB" id="3854979at2"/>
<evidence type="ECO:0000313" key="2">
    <source>
        <dbReference type="Proteomes" id="UP000199207"/>
    </source>
</evidence>
<dbReference type="EMBL" id="FOLM01000011">
    <property type="protein sequence ID" value="SFD22067.1"/>
    <property type="molecule type" value="Genomic_DNA"/>
</dbReference>
<proteinExistence type="predicted"/>
<dbReference type="STRING" id="910347.SAMN05421773_111134"/>